<dbReference type="PROSITE" id="PS51257">
    <property type="entry name" value="PROKAR_LIPOPROTEIN"/>
    <property type="match status" value="1"/>
</dbReference>
<protein>
    <submittedName>
        <fullName evidence="1">Uncharacterized protein</fullName>
    </submittedName>
</protein>
<dbReference type="OrthoDB" id="2877985at2"/>
<sequence length="171" mass="18316">MKKWLIAGLGLSLALVGCSNADEDKKESTNKTEEKADAKGDLMDYYLNLTTTVNGVDGDLNAYEGAIAGEEPPKGEELKKLKDAAAASASETATAVEGMDIPKELEDQKADLEKFQSTLAESYKMKSEELAKDDANTEEADKKFTDAESQISKILEDEGLSSPSLATDLNG</sequence>
<name>A0A165KRL6_9BACI</name>
<dbReference type="EMBL" id="LQQY01000012">
    <property type="protein sequence ID" value="KZE49942.1"/>
    <property type="molecule type" value="Genomic_DNA"/>
</dbReference>
<proteinExistence type="predicted"/>
<comment type="caution">
    <text evidence="1">The sequence shown here is derived from an EMBL/GenBank/DDBJ whole genome shotgun (WGS) entry which is preliminary data.</text>
</comment>
<organism evidence="1 2">
    <name type="scientific">Rossellomorea marisflavi</name>
    <dbReference type="NCBI Taxonomy" id="189381"/>
    <lineage>
        <taxon>Bacteria</taxon>
        <taxon>Bacillati</taxon>
        <taxon>Bacillota</taxon>
        <taxon>Bacilli</taxon>
        <taxon>Bacillales</taxon>
        <taxon>Bacillaceae</taxon>
        <taxon>Rossellomorea</taxon>
    </lineage>
</organism>
<evidence type="ECO:0000313" key="1">
    <source>
        <dbReference type="EMBL" id="KZE49942.1"/>
    </source>
</evidence>
<reference evidence="2" key="1">
    <citation type="submission" date="2016-01" db="EMBL/GenBank/DDBJ databases">
        <title>Whole genome sequencing of Bhargavaea cecembensis T14.</title>
        <authorList>
            <person name="Hong K.W."/>
        </authorList>
    </citation>
    <scope>NUCLEOTIDE SEQUENCE [LARGE SCALE GENOMIC DNA]</scope>
    <source>
        <strain evidence="2">M19</strain>
    </source>
</reference>
<gene>
    <name evidence="1" type="ORF">AV649_02620</name>
</gene>
<dbReference type="AlphaFoldDB" id="A0A165KRL6"/>
<dbReference type="Proteomes" id="UP000076510">
    <property type="component" value="Unassembled WGS sequence"/>
</dbReference>
<evidence type="ECO:0000313" key="2">
    <source>
        <dbReference type="Proteomes" id="UP000076510"/>
    </source>
</evidence>
<dbReference type="RefSeq" id="WP_053072393.1">
    <property type="nucleotide sequence ID" value="NZ_CP047095.1"/>
</dbReference>
<accession>A0A165KRL6</accession>